<dbReference type="GO" id="GO:0000309">
    <property type="term" value="F:nicotinamide-nucleotide adenylyltransferase activity"/>
    <property type="evidence" value="ECO:0007669"/>
    <property type="project" value="UniProtKB-EC"/>
</dbReference>
<accession>A0A420HYD1</accession>
<comment type="catalytic activity">
    <reaction evidence="11 13">
        <text>beta-nicotinamide D-ribonucleotide + ATP + H(+) = diphosphate + NAD(+)</text>
        <dbReference type="Rhea" id="RHEA:21360"/>
        <dbReference type="ChEBI" id="CHEBI:14649"/>
        <dbReference type="ChEBI" id="CHEBI:15378"/>
        <dbReference type="ChEBI" id="CHEBI:30616"/>
        <dbReference type="ChEBI" id="CHEBI:33019"/>
        <dbReference type="ChEBI" id="CHEBI:57540"/>
        <dbReference type="EC" id="2.7.7.1"/>
    </reaction>
</comment>
<dbReference type="EC" id="2.7.7.18" evidence="13"/>
<dbReference type="PANTHER" id="PTHR12039">
    <property type="entry name" value="NICOTINAMIDE MONONUCLEOTIDE ADENYLYLTRANSFERASE"/>
    <property type="match status" value="1"/>
</dbReference>
<evidence type="ECO:0000256" key="10">
    <source>
        <dbReference type="ARBA" id="ARBA00023128"/>
    </source>
</evidence>
<comment type="catalytic activity">
    <reaction evidence="13">
        <text>nicotinate beta-D-ribonucleotide + ATP + H(+) = deamido-NAD(+) + diphosphate</text>
        <dbReference type="Rhea" id="RHEA:22860"/>
        <dbReference type="ChEBI" id="CHEBI:15378"/>
        <dbReference type="ChEBI" id="CHEBI:30616"/>
        <dbReference type="ChEBI" id="CHEBI:33019"/>
        <dbReference type="ChEBI" id="CHEBI:57502"/>
        <dbReference type="ChEBI" id="CHEBI:58437"/>
        <dbReference type="EC" id="2.7.7.18"/>
    </reaction>
</comment>
<evidence type="ECO:0000256" key="4">
    <source>
        <dbReference type="ARBA" id="ARBA00022642"/>
    </source>
</evidence>
<name>A0A420HYD1_9PEZI</name>
<dbReference type="OrthoDB" id="422187at2759"/>
<evidence type="ECO:0000256" key="9">
    <source>
        <dbReference type="ARBA" id="ARBA00023027"/>
    </source>
</evidence>
<dbReference type="InterPro" id="IPR005248">
    <property type="entry name" value="NadD/NMNAT"/>
</dbReference>
<evidence type="ECO:0000256" key="5">
    <source>
        <dbReference type="ARBA" id="ARBA00022679"/>
    </source>
</evidence>
<dbReference type="NCBIfam" id="TIGR00482">
    <property type="entry name" value="nicotinate (nicotinamide) nucleotide adenylyltransferase"/>
    <property type="match status" value="1"/>
</dbReference>
<evidence type="ECO:0000256" key="3">
    <source>
        <dbReference type="ARBA" id="ARBA00011881"/>
    </source>
</evidence>
<organism evidence="15 16">
    <name type="scientific">Golovinomyces cichoracearum</name>
    <dbReference type="NCBI Taxonomy" id="62708"/>
    <lineage>
        <taxon>Eukaryota</taxon>
        <taxon>Fungi</taxon>
        <taxon>Dikarya</taxon>
        <taxon>Ascomycota</taxon>
        <taxon>Pezizomycotina</taxon>
        <taxon>Leotiomycetes</taxon>
        <taxon>Erysiphales</taxon>
        <taxon>Erysiphaceae</taxon>
        <taxon>Golovinomyces</taxon>
    </lineage>
</organism>
<comment type="subcellular location">
    <subcellularLocation>
        <location evidence="2">Mitochondrion</location>
    </subcellularLocation>
</comment>
<dbReference type="EC" id="2.7.7.1" evidence="13"/>
<keyword evidence="5 13" id="KW-0808">Transferase</keyword>
<dbReference type="AlphaFoldDB" id="A0A420HYD1"/>
<evidence type="ECO:0000313" key="16">
    <source>
        <dbReference type="Proteomes" id="UP000285405"/>
    </source>
</evidence>
<dbReference type="Gene3D" id="3.40.50.620">
    <property type="entry name" value="HUPs"/>
    <property type="match status" value="1"/>
</dbReference>
<comment type="cofactor">
    <cofactor evidence="1">
        <name>Mg(2+)</name>
        <dbReference type="ChEBI" id="CHEBI:18420"/>
    </cofactor>
</comment>
<dbReference type="InterPro" id="IPR014729">
    <property type="entry name" value="Rossmann-like_a/b/a_fold"/>
</dbReference>
<keyword evidence="6 13" id="KW-0548">Nucleotidyltransferase</keyword>
<gene>
    <name evidence="15" type="ORF">GcC1_147008</name>
</gene>
<dbReference type="GO" id="GO:0005759">
    <property type="term" value="C:mitochondrial matrix"/>
    <property type="evidence" value="ECO:0007669"/>
    <property type="project" value="UniProtKB-ARBA"/>
</dbReference>
<dbReference type="EMBL" id="MCBR01014763">
    <property type="protein sequence ID" value="RKF62432.1"/>
    <property type="molecule type" value="Genomic_DNA"/>
</dbReference>
<dbReference type="InterPro" id="IPR004821">
    <property type="entry name" value="Cyt_trans-like"/>
</dbReference>
<proteinExistence type="inferred from homology"/>
<evidence type="ECO:0000313" key="15">
    <source>
        <dbReference type="EMBL" id="RKF62432.1"/>
    </source>
</evidence>
<dbReference type="SUPFAM" id="SSF52374">
    <property type="entry name" value="Nucleotidylyl transferase"/>
    <property type="match status" value="1"/>
</dbReference>
<comment type="pathway">
    <text evidence="13">Cofactor biosynthesis; NAD(+) biosynthesis; NAD(+) from nicotinamide D-ribonucleotide: step 1/1.</text>
</comment>
<protein>
    <recommendedName>
        <fullName evidence="13">Nicotinamide-nucleotide adenylyltransferase</fullName>
        <ecNumber evidence="13">2.7.7.1</ecNumber>
        <ecNumber evidence="13">2.7.7.18</ecNumber>
    </recommendedName>
</protein>
<evidence type="ECO:0000256" key="1">
    <source>
        <dbReference type="ARBA" id="ARBA00001946"/>
    </source>
</evidence>
<dbReference type="GO" id="GO:0009435">
    <property type="term" value="P:NAD+ biosynthetic process"/>
    <property type="evidence" value="ECO:0007669"/>
    <property type="project" value="UniProtKB-UniPathway"/>
</dbReference>
<keyword evidence="4 13" id="KW-0662">Pyridine nucleotide biosynthesis</keyword>
<dbReference type="Proteomes" id="UP000285405">
    <property type="component" value="Unassembled WGS sequence"/>
</dbReference>
<evidence type="ECO:0000256" key="13">
    <source>
        <dbReference type="RuleBase" id="RU362021"/>
    </source>
</evidence>
<keyword evidence="10" id="KW-0496">Mitochondrion</keyword>
<comment type="caution">
    <text evidence="15">The sequence shown here is derived from an EMBL/GenBank/DDBJ whole genome shotgun (WGS) entry which is preliminary data.</text>
</comment>
<keyword evidence="7 13" id="KW-0547">Nucleotide-binding</keyword>
<evidence type="ECO:0000256" key="12">
    <source>
        <dbReference type="ARBA" id="ARBA00093425"/>
    </source>
</evidence>
<evidence type="ECO:0000256" key="8">
    <source>
        <dbReference type="ARBA" id="ARBA00022840"/>
    </source>
</evidence>
<evidence type="ECO:0000259" key="14">
    <source>
        <dbReference type="Pfam" id="PF01467"/>
    </source>
</evidence>
<dbReference type="FunFam" id="3.40.50.620:FF:000221">
    <property type="entry name" value="Nicotinamide/nicotinic acid mononucleotide adenylyltransferase 3"/>
    <property type="match status" value="1"/>
</dbReference>
<comment type="similarity">
    <text evidence="13">Belongs to the eukaryotic NMN adenylyltransferase family.</text>
</comment>
<dbReference type="Pfam" id="PF01467">
    <property type="entry name" value="CTP_transf_like"/>
    <property type="match status" value="1"/>
</dbReference>
<feature type="domain" description="Cytidyltransferase-like" evidence="14">
    <location>
        <begin position="40"/>
        <end position="227"/>
    </location>
</feature>
<dbReference type="InterPro" id="IPR051182">
    <property type="entry name" value="Euk_NMN_adenylyltrnsfrase"/>
</dbReference>
<dbReference type="UniPathway" id="UPA00253">
    <property type="reaction ID" value="UER00600"/>
</dbReference>
<keyword evidence="9 13" id="KW-0520">NAD</keyword>
<sequence length="275" mass="30955">MSTNNSTQLISTPSVDTYSFPHDRLRLVQNDPTRVPLVLVACGSFSPITYLHLRMFMLSRDFAKFYTNFELMGGYISPVSDSYKKSGLVEARHRLKMCQLAVREAPNWLMVDPWEAVQSKYIPTARVLDHFEFEINQVLGGAQRPDGTSVPMKIALLAGADLIQTMITPGIWSECDLAHILGQYGLFIIERSGTDLENALAGLERWKENIYVVQQLIHNDVSSTKIRLFLKRDMSVEYLIPAAVIKYIEENGLYEDTATSSDPHAKCVSKGKSNC</sequence>
<dbReference type="GO" id="GO:0005524">
    <property type="term" value="F:ATP binding"/>
    <property type="evidence" value="ECO:0007669"/>
    <property type="project" value="UniProtKB-KW"/>
</dbReference>
<keyword evidence="8 13" id="KW-0067">ATP-binding</keyword>
<evidence type="ECO:0000256" key="7">
    <source>
        <dbReference type="ARBA" id="ARBA00022741"/>
    </source>
</evidence>
<dbReference type="PANTHER" id="PTHR12039:SF0">
    <property type="entry name" value="NICOTINAMIDE-NUCLEOTIDE ADENYLYLTRANSFERASE"/>
    <property type="match status" value="1"/>
</dbReference>
<dbReference type="GO" id="GO:0004515">
    <property type="term" value="F:nicotinate-nucleotide adenylyltransferase activity"/>
    <property type="evidence" value="ECO:0007669"/>
    <property type="project" value="UniProtKB-EC"/>
</dbReference>
<evidence type="ECO:0000256" key="6">
    <source>
        <dbReference type="ARBA" id="ARBA00022695"/>
    </source>
</evidence>
<evidence type="ECO:0000256" key="11">
    <source>
        <dbReference type="ARBA" id="ARBA00049001"/>
    </source>
</evidence>
<evidence type="ECO:0000256" key="2">
    <source>
        <dbReference type="ARBA" id="ARBA00004173"/>
    </source>
</evidence>
<comment type="function">
    <text evidence="12">Catalyzes the formation of NAD(+) from nicotinamide mononucleotide (NMN) and ATP. Can also use the deamidated form; nicotinic acid mononucleotide (NaMN) as substrate with the same efficiency. Can use triazofurin monophosphate (TrMP) as substrate. Can also use GTP and ITP as nucleotide donors. Also catalyzes the reverse reaction, i.e. the pyrophosphorolytic cleavage of NAD(+). For the pyrophosphorolytic activity, can use NAD(+), NADH, NaAD, nicotinic acid adenine dinucleotide phosphate (NHD), nicotinamide guanine dinucleotide (NGD) as substrates. Fails to cleave phosphorylated dinucleotides NADP(+), NADPH and NaADP(+). Protects against axonal degeneration following injury. May be involved in the maintenance of axonal integrity. Also functions as a stress-response chaperone protein that prevents toxic aggregation of proteins; this function may be independent of its NAD(+) synthesis activity.</text>
</comment>
<reference evidence="15 16" key="1">
    <citation type="journal article" date="2018" name="BMC Genomics">
        <title>Comparative genome analyses reveal sequence features reflecting distinct modes of host-adaptation between dicot and monocot powdery mildew.</title>
        <authorList>
            <person name="Wu Y."/>
            <person name="Ma X."/>
            <person name="Pan Z."/>
            <person name="Kale S.D."/>
            <person name="Song Y."/>
            <person name="King H."/>
            <person name="Zhang Q."/>
            <person name="Presley C."/>
            <person name="Deng X."/>
            <person name="Wei C.I."/>
            <person name="Xiao S."/>
        </authorList>
    </citation>
    <scope>NUCLEOTIDE SEQUENCE [LARGE SCALE GENOMIC DNA]</scope>
    <source>
        <strain evidence="15">UCSC1</strain>
    </source>
</reference>
<comment type="subunit">
    <text evidence="3">Homotetramer.</text>
</comment>